<dbReference type="PRINTS" id="PR00344">
    <property type="entry name" value="BCTRLSENSOR"/>
</dbReference>
<dbReference type="InterPro" id="IPR003661">
    <property type="entry name" value="HisK_dim/P_dom"/>
</dbReference>
<protein>
    <recommendedName>
        <fullName evidence="2">histidine kinase</fullName>
        <ecNumber evidence="2">2.7.13.3</ecNumber>
    </recommendedName>
</protein>
<dbReference type="PANTHER" id="PTHR43711">
    <property type="entry name" value="TWO-COMPONENT HISTIDINE KINASE"/>
    <property type="match status" value="1"/>
</dbReference>
<evidence type="ECO:0000256" key="7">
    <source>
        <dbReference type="SAM" id="Phobius"/>
    </source>
</evidence>
<evidence type="ECO:0000313" key="9">
    <source>
        <dbReference type="EMBL" id="OEJ72855.1"/>
    </source>
</evidence>
<dbReference type="SMART" id="SM00387">
    <property type="entry name" value="HATPase_c"/>
    <property type="match status" value="1"/>
</dbReference>
<dbReference type="Pfam" id="PF02518">
    <property type="entry name" value="HATPase_c"/>
    <property type="match status" value="1"/>
</dbReference>
<keyword evidence="7" id="KW-0812">Transmembrane</keyword>
<dbReference type="EC" id="2.7.13.3" evidence="2"/>
<dbReference type="Pfam" id="PF00512">
    <property type="entry name" value="HisKA"/>
    <property type="match status" value="1"/>
</dbReference>
<dbReference type="SUPFAM" id="SSF47384">
    <property type="entry name" value="Homodimeric domain of signal transducing histidine kinase"/>
    <property type="match status" value="1"/>
</dbReference>
<dbReference type="Gene3D" id="1.10.287.130">
    <property type="match status" value="1"/>
</dbReference>
<feature type="domain" description="Histidine kinase" evidence="8">
    <location>
        <begin position="204"/>
        <end position="421"/>
    </location>
</feature>
<evidence type="ECO:0000256" key="1">
    <source>
        <dbReference type="ARBA" id="ARBA00000085"/>
    </source>
</evidence>
<comment type="caution">
    <text evidence="9">The sequence shown here is derived from an EMBL/GenBank/DDBJ whole genome shotgun (WGS) entry which is preliminary data.</text>
</comment>
<dbReference type="InterPro" id="IPR036097">
    <property type="entry name" value="HisK_dim/P_sf"/>
</dbReference>
<dbReference type="InterPro" id="IPR005467">
    <property type="entry name" value="His_kinase_dom"/>
</dbReference>
<evidence type="ECO:0000256" key="5">
    <source>
        <dbReference type="ARBA" id="ARBA00022777"/>
    </source>
</evidence>
<dbReference type="EMBL" id="MJGC01000110">
    <property type="protein sequence ID" value="OEJ72855.1"/>
    <property type="molecule type" value="Genomic_DNA"/>
</dbReference>
<dbReference type="RefSeq" id="WP_069969571.1">
    <property type="nucleotide sequence ID" value="NZ_CM124774.1"/>
</dbReference>
<dbReference type="InterPro" id="IPR036890">
    <property type="entry name" value="HATPase_C_sf"/>
</dbReference>
<dbReference type="STRING" id="1781255.BH720_23070"/>
<dbReference type="SUPFAM" id="SSF55874">
    <property type="entry name" value="ATPase domain of HSP90 chaperone/DNA topoisomerase II/histidine kinase"/>
    <property type="match status" value="1"/>
</dbReference>
<dbReference type="InterPro" id="IPR004358">
    <property type="entry name" value="Sig_transdc_His_kin-like_C"/>
</dbReference>
<keyword evidence="4" id="KW-0808">Transferase</keyword>
<keyword evidence="7" id="KW-0472">Membrane</keyword>
<dbReference type="AlphaFoldDB" id="A0A1E5QDW7"/>
<name>A0A1E5QDW7_9CYAN</name>
<dbReference type="SMART" id="SM00388">
    <property type="entry name" value="HisKA"/>
    <property type="match status" value="1"/>
</dbReference>
<proteinExistence type="predicted"/>
<dbReference type="FunFam" id="3.30.565.10:FF:000006">
    <property type="entry name" value="Sensor histidine kinase WalK"/>
    <property type="match status" value="1"/>
</dbReference>
<feature type="transmembrane region" description="Helical" evidence="7">
    <location>
        <begin position="163"/>
        <end position="183"/>
    </location>
</feature>
<dbReference type="PANTHER" id="PTHR43711:SF1">
    <property type="entry name" value="HISTIDINE KINASE 1"/>
    <property type="match status" value="1"/>
</dbReference>
<gene>
    <name evidence="9" type="ORF">BH720_23070</name>
</gene>
<dbReference type="CDD" id="cd00075">
    <property type="entry name" value="HATPase"/>
    <property type="match status" value="1"/>
</dbReference>
<evidence type="ECO:0000256" key="4">
    <source>
        <dbReference type="ARBA" id="ARBA00022679"/>
    </source>
</evidence>
<evidence type="ECO:0000256" key="6">
    <source>
        <dbReference type="ARBA" id="ARBA00023012"/>
    </source>
</evidence>
<keyword evidence="7" id="KW-1133">Transmembrane helix</keyword>
<keyword evidence="5 9" id="KW-0418">Kinase</keyword>
<sequence>MFHRSRRNLARWFTWSMGSILVSFASAVYCIEVQDQLTSFDQALLDKIQVMAASVEYRYHRGNWELNLEHVPLLGSNSLPLDSNLVYARWYNERGQLVQFVGAFPSEQLEEQPTFQTIRLSEESSELLRQVTFPVTHHQILIGYLQVAISLSPVQEAIAQMRLFLSVGVPVALGAITLTGWYLGGRAMYPIRNAYDHLQRFTANASHELRSPLSAILSNAQVGLILPMGDGQIQRDRLSQIVKTAKEMSQLVDQLLFLSRSTEYLSPEVLKQFDFGVWLENLAVDYAPKLEAQQLQLQTQFPLIPVLICADPDLLRQAIVNLLDNACKYTPAGGQVCLRLSTSVRFATLEIADNGIGIPPGDLPHIFERFYRVDSARNPETGGFGLGLSIVDQIVKVHRGQIRVSSTVNRGTTFTLEFPLL</sequence>
<evidence type="ECO:0000259" key="8">
    <source>
        <dbReference type="PROSITE" id="PS50109"/>
    </source>
</evidence>
<evidence type="ECO:0000256" key="2">
    <source>
        <dbReference type="ARBA" id="ARBA00012438"/>
    </source>
</evidence>
<reference evidence="9" key="1">
    <citation type="submission" date="2016-09" db="EMBL/GenBank/DDBJ databases">
        <title>Draft genome of thermotolerant cyanobacterium Desertifilum sp. strain IPPAS B-1220.</title>
        <authorList>
            <person name="Sinetova M.A."/>
            <person name="Bolakhan K."/>
            <person name="Zayadan B.K."/>
            <person name="Mironov K.S."/>
            <person name="Ustinova V."/>
            <person name="Kupriyanova E.V."/>
            <person name="Sidorov R.A."/>
            <person name="Skrypnik A.N."/>
            <person name="Gogoleva N.E."/>
            <person name="Gogolev Y.V."/>
            <person name="Los D.A."/>
        </authorList>
    </citation>
    <scope>NUCLEOTIDE SEQUENCE [LARGE SCALE GENOMIC DNA]</scope>
    <source>
        <strain evidence="9">IPPAS B-1220</strain>
    </source>
</reference>
<comment type="catalytic activity">
    <reaction evidence="1">
        <text>ATP + protein L-histidine = ADP + protein N-phospho-L-histidine.</text>
        <dbReference type="EC" id="2.7.13.3"/>
    </reaction>
</comment>
<accession>A0A1E5QDW7</accession>
<dbReference type="Gene3D" id="3.30.565.10">
    <property type="entry name" value="Histidine kinase-like ATPase, C-terminal domain"/>
    <property type="match status" value="1"/>
</dbReference>
<keyword evidence="6" id="KW-0902">Two-component regulatory system</keyword>
<organism evidence="9">
    <name type="scientific">Desertifilum tharense IPPAS B-1220</name>
    <dbReference type="NCBI Taxonomy" id="1781255"/>
    <lineage>
        <taxon>Bacteria</taxon>
        <taxon>Bacillati</taxon>
        <taxon>Cyanobacteriota</taxon>
        <taxon>Cyanophyceae</taxon>
        <taxon>Desertifilales</taxon>
        <taxon>Desertifilaceae</taxon>
        <taxon>Desertifilum</taxon>
    </lineage>
</organism>
<dbReference type="InterPro" id="IPR003594">
    <property type="entry name" value="HATPase_dom"/>
</dbReference>
<dbReference type="CDD" id="cd00082">
    <property type="entry name" value="HisKA"/>
    <property type="match status" value="1"/>
</dbReference>
<keyword evidence="3" id="KW-0597">Phosphoprotein</keyword>
<dbReference type="GO" id="GO:0000155">
    <property type="term" value="F:phosphorelay sensor kinase activity"/>
    <property type="evidence" value="ECO:0007669"/>
    <property type="project" value="InterPro"/>
</dbReference>
<dbReference type="PROSITE" id="PS50109">
    <property type="entry name" value="HIS_KIN"/>
    <property type="match status" value="1"/>
</dbReference>
<evidence type="ECO:0000256" key="3">
    <source>
        <dbReference type="ARBA" id="ARBA00022553"/>
    </source>
</evidence>
<dbReference type="OrthoDB" id="9813151at2"/>
<dbReference type="InterPro" id="IPR050736">
    <property type="entry name" value="Sensor_HK_Regulatory"/>
</dbReference>